<proteinExistence type="predicted"/>
<dbReference type="EMBL" id="LR031879">
    <property type="protein sequence ID" value="VDD54949.1"/>
    <property type="molecule type" value="Genomic_DNA"/>
</dbReference>
<sequence length="109" mass="12120">MESYLEDSCPTQVKAFPMESFVCLCHLHSESICHLLFSCPFAKEVWDRSGVQLPAAGFSRSSIPPQGKQSFPLGYVASVESEKHSPLRKDSNKLGDDIIQSRRRCGCVV</sequence>
<protein>
    <recommendedName>
        <fullName evidence="2">Reverse transcriptase zinc-binding domain-containing protein</fullName>
    </recommendedName>
</protein>
<gene>
    <name evidence="1" type="ORF">BOLC8T48178H</name>
</gene>
<reference evidence="1" key="1">
    <citation type="submission" date="2018-11" db="EMBL/GenBank/DDBJ databases">
        <authorList>
            <consortium name="Genoscope - CEA"/>
            <person name="William W."/>
        </authorList>
    </citation>
    <scope>NUCLEOTIDE SEQUENCE</scope>
</reference>
<evidence type="ECO:0000313" key="1">
    <source>
        <dbReference type="EMBL" id="VDD54949.1"/>
    </source>
</evidence>
<accession>A0A3P6GM08</accession>
<dbReference type="AlphaFoldDB" id="A0A3P6GM08"/>
<name>A0A3P6GM08_BRAOL</name>
<organism evidence="1">
    <name type="scientific">Brassica oleracea</name>
    <name type="common">Wild cabbage</name>
    <dbReference type="NCBI Taxonomy" id="3712"/>
    <lineage>
        <taxon>Eukaryota</taxon>
        <taxon>Viridiplantae</taxon>
        <taxon>Streptophyta</taxon>
        <taxon>Embryophyta</taxon>
        <taxon>Tracheophyta</taxon>
        <taxon>Spermatophyta</taxon>
        <taxon>Magnoliopsida</taxon>
        <taxon>eudicotyledons</taxon>
        <taxon>Gunneridae</taxon>
        <taxon>Pentapetalae</taxon>
        <taxon>rosids</taxon>
        <taxon>malvids</taxon>
        <taxon>Brassicales</taxon>
        <taxon>Brassicaceae</taxon>
        <taxon>Brassiceae</taxon>
        <taxon>Brassica</taxon>
    </lineage>
</organism>
<evidence type="ECO:0008006" key="2">
    <source>
        <dbReference type="Google" id="ProtNLM"/>
    </source>
</evidence>